<dbReference type="SMART" id="SM00220">
    <property type="entry name" value="S_TKc"/>
    <property type="match status" value="1"/>
</dbReference>
<dbReference type="InterPro" id="IPR050588">
    <property type="entry name" value="WNK_Ser-Thr_kinase"/>
</dbReference>
<dbReference type="PANTHER" id="PTHR13902">
    <property type="entry name" value="SERINE/THREONINE-PROTEIN KINASE WNK WITH NO LYSINE -RELATED"/>
    <property type="match status" value="1"/>
</dbReference>
<accession>A0ABQ8EQ61</accession>
<evidence type="ECO:0000256" key="4">
    <source>
        <dbReference type="ARBA" id="ARBA00047899"/>
    </source>
</evidence>
<sequence>LIMSSLKNIRSNLKDLFIRFCAYFADRVCANLLQVDTFSNCETNMDGAEDAAPIHEPPDPEVLEVDPTLRYIRYKEVIGKGAFKTVYKAFDEVDGIEVAWNQVRIDDVLQSPNSLERLYSEVRLLKSLKHSNIIRFYNSWIDDKNKTVNIITELFTSGSLRQYGIKPASLSRVQDPEVKQFIEKCLLPASERLSAKELLLDPFLQVNGLTMNNPLPLPDIVMPKEGAFGERCLMSEGPPATRPSKPTSMDLDEDSNLPIVTFSDNSGSRCIEVRRAKRGNFFVLKGEENDEQSVSLILRIVDENGRVRNIHFLFYQEGDTASKVSSEMVEQLELTDQNVTFIAELIDILLVNMIPTWKTDVTVDHLIHSQLNQSSRSHQNEAKPQSQEESTFHDACESVRHSWTSDCPRSEEEEKQFVDAIKGENGSDNQEAEEATEPVSLEEEERLRQELEEIEAKYQEEMKEIAKKREEAIMETKRKLSQKKVEQAG</sequence>
<evidence type="ECO:0000313" key="9">
    <source>
        <dbReference type="Proteomes" id="UP000824890"/>
    </source>
</evidence>
<comment type="caution">
    <text evidence="8">The sequence shown here is derived from an EMBL/GenBank/DDBJ whole genome shotgun (WGS) entry which is preliminary data.</text>
</comment>
<evidence type="ECO:0000256" key="2">
    <source>
        <dbReference type="ARBA" id="ARBA00022527"/>
    </source>
</evidence>
<feature type="region of interest" description="Disordered" evidence="6">
    <location>
        <begin position="372"/>
        <end position="397"/>
    </location>
</feature>
<protein>
    <recommendedName>
        <fullName evidence="1">non-specific serine/threonine protein kinase</fullName>
        <ecNumber evidence="1">2.7.11.1</ecNumber>
    </recommendedName>
</protein>
<feature type="region of interest" description="Disordered" evidence="6">
    <location>
        <begin position="236"/>
        <end position="256"/>
    </location>
</feature>
<comment type="catalytic activity">
    <reaction evidence="5">
        <text>L-seryl-[protein] + ATP = O-phospho-L-seryl-[protein] + ADP + H(+)</text>
        <dbReference type="Rhea" id="RHEA:17989"/>
        <dbReference type="Rhea" id="RHEA-COMP:9863"/>
        <dbReference type="Rhea" id="RHEA-COMP:11604"/>
        <dbReference type="ChEBI" id="CHEBI:15378"/>
        <dbReference type="ChEBI" id="CHEBI:29999"/>
        <dbReference type="ChEBI" id="CHEBI:30616"/>
        <dbReference type="ChEBI" id="CHEBI:83421"/>
        <dbReference type="ChEBI" id="CHEBI:456216"/>
        <dbReference type="EC" id="2.7.11.1"/>
    </reaction>
</comment>
<proteinExistence type="predicted"/>
<keyword evidence="9" id="KW-1185">Reference proteome</keyword>
<dbReference type="Gene3D" id="3.10.20.90">
    <property type="entry name" value="Phosphatidylinositol 3-kinase Catalytic Subunit, Chain A, domain 1"/>
    <property type="match status" value="1"/>
</dbReference>
<dbReference type="Proteomes" id="UP000824890">
    <property type="component" value="Unassembled WGS sequence"/>
</dbReference>
<dbReference type="InterPro" id="IPR011009">
    <property type="entry name" value="Kinase-like_dom_sf"/>
</dbReference>
<evidence type="ECO:0000256" key="6">
    <source>
        <dbReference type="SAM" id="MobiDB-lite"/>
    </source>
</evidence>
<dbReference type="SUPFAM" id="SSF56112">
    <property type="entry name" value="Protein kinase-like (PK-like)"/>
    <property type="match status" value="1"/>
</dbReference>
<keyword evidence="2" id="KW-0723">Serine/threonine-protein kinase</keyword>
<dbReference type="InterPro" id="IPR000719">
    <property type="entry name" value="Prot_kinase_dom"/>
</dbReference>
<dbReference type="Pfam" id="PF00069">
    <property type="entry name" value="Pkinase"/>
    <property type="match status" value="1"/>
</dbReference>
<feature type="non-terminal residue" evidence="8">
    <location>
        <position position="1"/>
    </location>
</feature>
<organism evidence="8 9">
    <name type="scientific">Brassica napus</name>
    <name type="common">Rape</name>
    <dbReference type="NCBI Taxonomy" id="3708"/>
    <lineage>
        <taxon>Eukaryota</taxon>
        <taxon>Viridiplantae</taxon>
        <taxon>Streptophyta</taxon>
        <taxon>Embryophyta</taxon>
        <taxon>Tracheophyta</taxon>
        <taxon>Spermatophyta</taxon>
        <taxon>Magnoliopsida</taxon>
        <taxon>eudicotyledons</taxon>
        <taxon>Gunneridae</taxon>
        <taxon>Pentapetalae</taxon>
        <taxon>rosids</taxon>
        <taxon>malvids</taxon>
        <taxon>Brassicales</taxon>
        <taxon>Brassicaceae</taxon>
        <taxon>Brassiceae</taxon>
        <taxon>Brassica</taxon>
    </lineage>
</organism>
<keyword evidence="3" id="KW-0418">Kinase</keyword>
<evidence type="ECO:0000313" key="8">
    <source>
        <dbReference type="EMBL" id="KAH0943417.1"/>
    </source>
</evidence>
<keyword evidence="3" id="KW-0808">Transferase</keyword>
<reference evidence="8 9" key="1">
    <citation type="submission" date="2021-05" db="EMBL/GenBank/DDBJ databases">
        <title>Genome Assembly of Synthetic Allotetraploid Brassica napus Reveals Homoeologous Exchanges between Subgenomes.</title>
        <authorList>
            <person name="Davis J.T."/>
        </authorList>
    </citation>
    <scope>NUCLEOTIDE SEQUENCE [LARGE SCALE GENOMIC DNA]</scope>
    <source>
        <strain evidence="9">cv. Da-Ae</strain>
        <tissue evidence="8">Seedling</tissue>
    </source>
</reference>
<feature type="compositionally biased region" description="Acidic residues" evidence="6">
    <location>
        <begin position="430"/>
        <end position="444"/>
    </location>
</feature>
<evidence type="ECO:0000256" key="3">
    <source>
        <dbReference type="ARBA" id="ARBA00022777"/>
    </source>
</evidence>
<dbReference type="EMBL" id="JAGKQM010000001">
    <property type="protein sequence ID" value="KAH0943417.1"/>
    <property type="molecule type" value="Genomic_DNA"/>
</dbReference>
<dbReference type="PROSITE" id="PS50011">
    <property type="entry name" value="PROTEIN_KINASE_DOM"/>
    <property type="match status" value="1"/>
</dbReference>
<evidence type="ECO:0000256" key="1">
    <source>
        <dbReference type="ARBA" id="ARBA00012513"/>
    </source>
</evidence>
<feature type="domain" description="Protein kinase" evidence="7">
    <location>
        <begin position="72"/>
        <end position="371"/>
    </location>
</feature>
<name>A0ABQ8EQ61_BRANA</name>
<evidence type="ECO:0000256" key="5">
    <source>
        <dbReference type="ARBA" id="ARBA00048679"/>
    </source>
</evidence>
<feature type="compositionally biased region" description="Polar residues" evidence="6">
    <location>
        <begin position="372"/>
        <end position="389"/>
    </location>
</feature>
<dbReference type="Gene3D" id="3.30.200.20">
    <property type="entry name" value="Phosphorylase Kinase, domain 1"/>
    <property type="match status" value="1"/>
</dbReference>
<gene>
    <name evidence="8" type="ORF">HID58_003054</name>
</gene>
<evidence type="ECO:0000259" key="7">
    <source>
        <dbReference type="PROSITE" id="PS50011"/>
    </source>
</evidence>
<dbReference type="EC" id="2.7.11.1" evidence="1"/>
<comment type="catalytic activity">
    <reaction evidence="4">
        <text>L-threonyl-[protein] + ATP = O-phospho-L-threonyl-[protein] + ADP + H(+)</text>
        <dbReference type="Rhea" id="RHEA:46608"/>
        <dbReference type="Rhea" id="RHEA-COMP:11060"/>
        <dbReference type="Rhea" id="RHEA-COMP:11605"/>
        <dbReference type="ChEBI" id="CHEBI:15378"/>
        <dbReference type="ChEBI" id="CHEBI:30013"/>
        <dbReference type="ChEBI" id="CHEBI:30616"/>
        <dbReference type="ChEBI" id="CHEBI:61977"/>
        <dbReference type="ChEBI" id="CHEBI:456216"/>
        <dbReference type="EC" id="2.7.11.1"/>
    </reaction>
</comment>
<feature type="region of interest" description="Disordered" evidence="6">
    <location>
        <begin position="422"/>
        <end position="447"/>
    </location>
</feature>